<accession>A0ABV6GAC1</accession>
<evidence type="ECO:0000313" key="3">
    <source>
        <dbReference type="Proteomes" id="UP001589854"/>
    </source>
</evidence>
<evidence type="ECO:0000256" key="1">
    <source>
        <dbReference type="SAM" id="MobiDB-lite"/>
    </source>
</evidence>
<gene>
    <name evidence="2" type="ORF">ACFFIX_04100</name>
</gene>
<sequence>MTNIIDGMDEARFRSSYTNKNKGQNREKTGEKKMPVVLKNLKNGS</sequence>
<evidence type="ECO:0000313" key="2">
    <source>
        <dbReference type="EMBL" id="MFC0270635.1"/>
    </source>
</evidence>
<feature type="region of interest" description="Disordered" evidence="1">
    <location>
        <begin position="1"/>
        <end position="45"/>
    </location>
</feature>
<name>A0ABV6GAC1_9BACI</name>
<dbReference type="Proteomes" id="UP001589854">
    <property type="component" value="Unassembled WGS sequence"/>
</dbReference>
<feature type="compositionally biased region" description="Basic and acidic residues" evidence="1">
    <location>
        <begin position="24"/>
        <end position="34"/>
    </location>
</feature>
<keyword evidence="3" id="KW-1185">Reference proteome</keyword>
<reference evidence="2 3" key="1">
    <citation type="submission" date="2024-09" db="EMBL/GenBank/DDBJ databases">
        <authorList>
            <person name="Sun Q."/>
            <person name="Mori K."/>
        </authorList>
    </citation>
    <scope>NUCLEOTIDE SEQUENCE [LARGE SCALE GENOMIC DNA]</scope>
    <source>
        <strain evidence="2 3">CCM 7228</strain>
    </source>
</reference>
<dbReference type="RefSeq" id="WP_378930808.1">
    <property type="nucleotide sequence ID" value="NZ_JBHLVO010000002.1"/>
</dbReference>
<protein>
    <submittedName>
        <fullName evidence="2">Uncharacterized protein</fullName>
    </submittedName>
</protein>
<comment type="caution">
    <text evidence="2">The sequence shown here is derived from an EMBL/GenBank/DDBJ whole genome shotgun (WGS) entry which is preliminary data.</text>
</comment>
<dbReference type="EMBL" id="JBHLVO010000002">
    <property type="protein sequence ID" value="MFC0270635.1"/>
    <property type="molecule type" value="Genomic_DNA"/>
</dbReference>
<organism evidence="2 3">
    <name type="scientific">Metabacillus herbersteinensis</name>
    <dbReference type="NCBI Taxonomy" id="283816"/>
    <lineage>
        <taxon>Bacteria</taxon>
        <taxon>Bacillati</taxon>
        <taxon>Bacillota</taxon>
        <taxon>Bacilli</taxon>
        <taxon>Bacillales</taxon>
        <taxon>Bacillaceae</taxon>
        <taxon>Metabacillus</taxon>
    </lineage>
</organism>
<proteinExistence type="predicted"/>